<dbReference type="InterPro" id="IPR032675">
    <property type="entry name" value="LRR_dom_sf"/>
</dbReference>
<keyword evidence="6" id="KW-1185">Reference proteome</keyword>
<evidence type="ECO:0000256" key="3">
    <source>
        <dbReference type="SAM" id="Phobius"/>
    </source>
</evidence>
<dbReference type="PANTHER" id="PTHR48007:SF39">
    <property type="entry name" value="PROTEIN KINASE DOMAIN-CONTAINING PROTEIN"/>
    <property type="match status" value="1"/>
</dbReference>
<dbReference type="EMBL" id="JBBPBM010000493">
    <property type="protein sequence ID" value="KAK8494891.1"/>
    <property type="molecule type" value="Genomic_DNA"/>
</dbReference>
<accession>A0ABR2AMG7</accession>
<keyword evidence="3" id="KW-0472">Membrane</keyword>
<feature type="domain" description="Leucine-rich repeat-containing N-terminal plant-type" evidence="4">
    <location>
        <begin position="33"/>
        <end position="62"/>
    </location>
</feature>
<reference evidence="5 6" key="1">
    <citation type="journal article" date="2024" name="G3 (Bethesda)">
        <title>Genome assembly of Hibiscus sabdariffa L. provides insights into metabolisms of medicinal natural products.</title>
        <authorList>
            <person name="Kim T."/>
        </authorList>
    </citation>
    <scope>NUCLEOTIDE SEQUENCE [LARGE SCALE GENOMIC DNA]</scope>
    <source>
        <strain evidence="5">TK-2024</strain>
        <tissue evidence="5">Old leaves</tissue>
    </source>
</reference>
<organism evidence="5 6">
    <name type="scientific">Hibiscus sabdariffa</name>
    <name type="common">roselle</name>
    <dbReference type="NCBI Taxonomy" id="183260"/>
    <lineage>
        <taxon>Eukaryota</taxon>
        <taxon>Viridiplantae</taxon>
        <taxon>Streptophyta</taxon>
        <taxon>Embryophyta</taxon>
        <taxon>Tracheophyta</taxon>
        <taxon>Spermatophyta</taxon>
        <taxon>Magnoliopsida</taxon>
        <taxon>eudicotyledons</taxon>
        <taxon>Gunneridae</taxon>
        <taxon>Pentapetalae</taxon>
        <taxon>rosids</taxon>
        <taxon>malvids</taxon>
        <taxon>Malvales</taxon>
        <taxon>Malvaceae</taxon>
        <taxon>Malvoideae</taxon>
        <taxon>Hibiscus</taxon>
    </lineage>
</organism>
<dbReference type="InterPro" id="IPR013210">
    <property type="entry name" value="LRR_N_plant-typ"/>
</dbReference>
<name>A0ABR2AMG7_9ROSI</name>
<keyword evidence="1" id="KW-0433">Leucine-rich repeat</keyword>
<dbReference type="SUPFAM" id="SSF52058">
    <property type="entry name" value="L domain-like"/>
    <property type="match status" value="1"/>
</dbReference>
<dbReference type="Gene3D" id="3.80.10.10">
    <property type="entry name" value="Ribonuclease Inhibitor"/>
    <property type="match status" value="1"/>
</dbReference>
<proteinExistence type="predicted"/>
<dbReference type="Proteomes" id="UP001472677">
    <property type="component" value="Unassembled WGS sequence"/>
</dbReference>
<dbReference type="Pfam" id="PF08263">
    <property type="entry name" value="LRRNT_2"/>
    <property type="match status" value="1"/>
</dbReference>
<dbReference type="PANTHER" id="PTHR48007">
    <property type="entry name" value="LEUCINE-RICH REPEAT RECEPTOR-LIKE PROTEIN KINASE PXC1"/>
    <property type="match status" value="1"/>
</dbReference>
<keyword evidence="3" id="KW-0812">Transmembrane</keyword>
<evidence type="ECO:0000259" key="4">
    <source>
        <dbReference type="Pfam" id="PF08263"/>
    </source>
</evidence>
<gene>
    <name evidence="5" type="ORF">V6N12_073957</name>
</gene>
<evidence type="ECO:0000256" key="2">
    <source>
        <dbReference type="ARBA" id="ARBA00022737"/>
    </source>
</evidence>
<comment type="caution">
    <text evidence="5">The sequence shown here is derived from an EMBL/GenBank/DDBJ whole genome shotgun (WGS) entry which is preliminary data.</text>
</comment>
<evidence type="ECO:0000313" key="6">
    <source>
        <dbReference type="Proteomes" id="UP001472677"/>
    </source>
</evidence>
<dbReference type="InterPro" id="IPR046959">
    <property type="entry name" value="PRK1-6/SRF4-like"/>
</dbReference>
<keyword evidence="2" id="KW-0677">Repeat</keyword>
<sequence>MEHFVSMYCFLSSFIFIFTILLSLILLVRSGHVEALLALKSSVDPFESLQWKGTNVCAWKGIKECLNERVTKLVLEHLNLSGSLDEQSLNRLDQFRVLSFKTNSISGQIPDLSSLVNLKSLFLNESNFRRIPRIGSPVEFQLLYSNSDELKGTIPPLNQTGLRFFNVSNNQLHGQISVTQDLVRFNISSFSGKIDLCVKQIENPCRIISFGPTMSPIYPDGSSKNLKKHPDSIKIIIGSVVGGFSLLIICVVWMRFISKRERERERVLKANGLLMWKGWDGMEWNEGSRQRVSGDMGSNI</sequence>
<protein>
    <recommendedName>
        <fullName evidence="4">Leucine-rich repeat-containing N-terminal plant-type domain-containing protein</fullName>
    </recommendedName>
</protein>
<evidence type="ECO:0000256" key="1">
    <source>
        <dbReference type="ARBA" id="ARBA00022614"/>
    </source>
</evidence>
<feature type="transmembrane region" description="Helical" evidence="3">
    <location>
        <begin position="235"/>
        <end position="256"/>
    </location>
</feature>
<keyword evidence="3" id="KW-1133">Transmembrane helix</keyword>
<evidence type="ECO:0000313" key="5">
    <source>
        <dbReference type="EMBL" id="KAK8494891.1"/>
    </source>
</evidence>